<keyword evidence="2" id="KW-1185">Reference proteome</keyword>
<evidence type="ECO:0000313" key="1">
    <source>
        <dbReference type="EMBL" id="KAI4356626.1"/>
    </source>
</evidence>
<protein>
    <submittedName>
        <fullName evidence="1">Uncharacterized protein</fullName>
    </submittedName>
</protein>
<gene>
    <name evidence="1" type="ORF">L6164_000635</name>
</gene>
<evidence type="ECO:0000313" key="2">
    <source>
        <dbReference type="Proteomes" id="UP000828941"/>
    </source>
</evidence>
<organism evidence="1 2">
    <name type="scientific">Bauhinia variegata</name>
    <name type="common">Purple orchid tree</name>
    <name type="synonym">Phanera variegata</name>
    <dbReference type="NCBI Taxonomy" id="167791"/>
    <lineage>
        <taxon>Eukaryota</taxon>
        <taxon>Viridiplantae</taxon>
        <taxon>Streptophyta</taxon>
        <taxon>Embryophyta</taxon>
        <taxon>Tracheophyta</taxon>
        <taxon>Spermatophyta</taxon>
        <taxon>Magnoliopsida</taxon>
        <taxon>eudicotyledons</taxon>
        <taxon>Gunneridae</taxon>
        <taxon>Pentapetalae</taxon>
        <taxon>rosids</taxon>
        <taxon>fabids</taxon>
        <taxon>Fabales</taxon>
        <taxon>Fabaceae</taxon>
        <taxon>Cercidoideae</taxon>
        <taxon>Cercideae</taxon>
        <taxon>Bauhiniinae</taxon>
        <taxon>Bauhinia</taxon>
    </lineage>
</organism>
<accession>A0ACB9Q9S6</accession>
<dbReference type="Proteomes" id="UP000828941">
    <property type="component" value="Chromosome 1"/>
</dbReference>
<name>A0ACB9Q9S6_BAUVA</name>
<proteinExistence type="predicted"/>
<sequence>MATVNLFELLGDDAEDPSQQIVAEQQKVVAPPPKKAPAQGKTGAAPAQAQQNKQAQLPSKPLPPAQAVREAKNDSSRGGRGGGRGSGRGYGRGRGSGFNRDSSNDDNSFAATGASAGQGALEEGVTERSSERRGYGGPRGPYRGGRPGGFNNGELGEEGRPRRTFERRSGTGRGNEIKREGSGLGNWGTPNDEITEGTEEVVNVMEKALDDQKPAGEEEIAEGNKESPTNEAEDKEPEEKQMTLEEYEKVLEEKRKAFAALKTEERKVDVKEFESMQQISSKKNNDDIFIKLGSEKDKRKEAFDKEEKARKAVSINEFLKPVDGERYYSPGGVAVAEVEAREVMVAIHTATHQLLQLEIPASSQLWVANNPINKRKGNGVKLTIPKNRCQ</sequence>
<comment type="caution">
    <text evidence="1">The sequence shown here is derived from an EMBL/GenBank/DDBJ whole genome shotgun (WGS) entry which is preliminary data.</text>
</comment>
<dbReference type="EMBL" id="CM039426">
    <property type="protein sequence ID" value="KAI4356626.1"/>
    <property type="molecule type" value="Genomic_DNA"/>
</dbReference>
<reference evidence="1 2" key="1">
    <citation type="journal article" date="2022" name="DNA Res.">
        <title>Chromosomal-level genome assembly of the orchid tree Bauhinia variegata (Leguminosae; Cercidoideae) supports the allotetraploid origin hypothesis of Bauhinia.</title>
        <authorList>
            <person name="Zhong Y."/>
            <person name="Chen Y."/>
            <person name="Zheng D."/>
            <person name="Pang J."/>
            <person name="Liu Y."/>
            <person name="Luo S."/>
            <person name="Meng S."/>
            <person name="Qian L."/>
            <person name="Wei D."/>
            <person name="Dai S."/>
            <person name="Zhou R."/>
        </authorList>
    </citation>
    <scope>NUCLEOTIDE SEQUENCE [LARGE SCALE GENOMIC DNA]</scope>
    <source>
        <strain evidence="1">BV-YZ2020</strain>
    </source>
</reference>